<keyword evidence="5 8" id="KW-1133">Transmembrane helix</keyword>
<dbReference type="PANTHER" id="PTHR42865:SF7">
    <property type="entry name" value="PROTON_GLUTAMATE-ASPARTATE SYMPORTER"/>
    <property type="match status" value="1"/>
</dbReference>
<evidence type="ECO:0000256" key="2">
    <source>
        <dbReference type="ARBA" id="ARBA00022448"/>
    </source>
</evidence>
<keyword evidence="10" id="KW-1185">Reference proteome</keyword>
<name>A0ABR6F163_9SPHI</name>
<keyword evidence="6 8" id="KW-0472">Membrane</keyword>
<comment type="caution">
    <text evidence="9">The sequence shown here is derived from an EMBL/GenBank/DDBJ whole genome shotgun (WGS) entry which is preliminary data.</text>
</comment>
<dbReference type="SUPFAM" id="SSF118215">
    <property type="entry name" value="Proton glutamate symport protein"/>
    <property type="match status" value="1"/>
</dbReference>
<evidence type="ECO:0000256" key="6">
    <source>
        <dbReference type="ARBA" id="ARBA00023136"/>
    </source>
</evidence>
<keyword evidence="4 8" id="KW-0812">Transmembrane</keyword>
<dbReference type="Pfam" id="PF00375">
    <property type="entry name" value="SDF"/>
    <property type="match status" value="1"/>
</dbReference>
<dbReference type="RefSeq" id="WP_182960931.1">
    <property type="nucleotide sequence ID" value="NZ_WNXC01000009.1"/>
</dbReference>
<evidence type="ECO:0000256" key="8">
    <source>
        <dbReference type="SAM" id="Phobius"/>
    </source>
</evidence>
<feature type="transmembrane region" description="Helical" evidence="8">
    <location>
        <begin position="7"/>
        <end position="25"/>
    </location>
</feature>
<evidence type="ECO:0000256" key="4">
    <source>
        <dbReference type="ARBA" id="ARBA00022692"/>
    </source>
</evidence>
<dbReference type="InterPro" id="IPR001991">
    <property type="entry name" value="Na-dicarboxylate_symporter"/>
</dbReference>
<dbReference type="Gene3D" id="1.10.3860.10">
    <property type="entry name" value="Sodium:dicarboxylate symporter"/>
    <property type="match status" value="1"/>
</dbReference>
<evidence type="ECO:0000256" key="7">
    <source>
        <dbReference type="SAM" id="Coils"/>
    </source>
</evidence>
<keyword evidence="7" id="KW-0175">Coiled coil</keyword>
<dbReference type="EMBL" id="WNXC01000009">
    <property type="protein sequence ID" value="MBB2151249.1"/>
    <property type="molecule type" value="Genomic_DNA"/>
</dbReference>
<feature type="transmembrane region" description="Helical" evidence="8">
    <location>
        <begin position="271"/>
        <end position="297"/>
    </location>
</feature>
<sequence length="461" mass="50138">MSKNNKLTFFIFLALVLGVGLGYYLNVHSFKDHNENIAKAETHLKNVEVKLLNLKDTTVVQYAELNAEKVLAQKERANAEAVREKSLEPLTLLSDIFLRLIKMIVAPLVFSTLVVGVAKVGDIKAVGRIGGKTMLWFMSASLLSLILGMIMVNLFKPGLAMNLPLPPANADTGIHKIALSMKDFISHIVPKSMTEAMATNEILQIVVFSLFFGVATAAIGEKGQIIIKFFDAVAHVILKVTGYVMNFAPFAVFGAMAAIVAKQGLSVLSTYAIFIGEFYGSMLLLWVVLILIGWSILKGRVFNLMNRMKEPVLLAFSTASSEAAYPKTMLQLERFGCKDKIVSFVLPLGYSFNLDGSMLYMTFASLFIAQSYGIHLSFEQQITMLLILMLTSKGIAGVPRASLVVIAGTIATFNIPEAGLALLIGIDPLLDMGRSATNVVGNSIATAVVSKWEGELTEPLD</sequence>
<dbReference type="Proteomes" id="UP000636110">
    <property type="component" value="Unassembled WGS sequence"/>
</dbReference>
<evidence type="ECO:0000313" key="10">
    <source>
        <dbReference type="Proteomes" id="UP000636110"/>
    </source>
</evidence>
<dbReference type="PRINTS" id="PR00173">
    <property type="entry name" value="EDTRNSPORT"/>
</dbReference>
<evidence type="ECO:0000313" key="9">
    <source>
        <dbReference type="EMBL" id="MBB2151249.1"/>
    </source>
</evidence>
<evidence type="ECO:0000256" key="3">
    <source>
        <dbReference type="ARBA" id="ARBA00022475"/>
    </source>
</evidence>
<feature type="coiled-coil region" evidence="7">
    <location>
        <begin position="30"/>
        <end position="82"/>
    </location>
</feature>
<evidence type="ECO:0000256" key="5">
    <source>
        <dbReference type="ARBA" id="ARBA00022989"/>
    </source>
</evidence>
<protein>
    <submittedName>
        <fullName evidence="9">Cation:dicarboxylase symporter family transporter</fullName>
    </submittedName>
</protein>
<feature type="transmembrane region" description="Helical" evidence="8">
    <location>
        <begin position="96"/>
        <end position="121"/>
    </location>
</feature>
<reference evidence="9 10" key="1">
    <citation type="submission" date="2019-11" db="EMBL/GenBank/DDBJ databases">
        <title>Description of Pedobacter sp. LMG 31462T.</title>
        <authorList>
            <person name="Carlier A."/>
            <person name="Qi S."/>
            <person name="Vandamme P."/>
        </authorList>
    </citation>
    <scope>NUCLEOTIDE SEQUENCE [LARGE SCALE GENOMIC DNA]</scope>
    <source>
        <strain evidence="9 10">LMG 31462</strain>
    </source>
</reference>
<keyword evidence="2" id="KW-0813">Transport</keyword>
<gene>
    <name evidence="9" type="ORF">GM920_20285</name>
</gene>
<accession>A0ABR6F163</accession>
<feature type="transmembrane region" description="Helical" evidence="8">
    <location>
        <begin position="133"/>
        <end position="155"/>
    </location>
</feature>
<keyword evidence="3" id="KW-1003">Cell membrane</keyword>
<feature type="transmembrane region" description="Helical" evidence="8">
    <location>
        <begin position="232"/>
        <end position="259"/>
    </location>
</feature>
<dbReference type="InterPro" id="IPR036458">
    <property type="entry name" value="Na:dicarbo_symporter_sf"/>
</dbReference>
<proteinExistence type="predicted"/>
<dbReference type="PANTHER" id="PTHR42865">
    <property type="entry name" value="PROTON/GLUTAMATE-ASPARTATE SYMPORTER"/>
    <property type="match status" value="1"/>
</dbReference>
<comment type="subcellular location">
    <subcellularLocation>
        <location evidence="1">Cell membrane</location>
        <topology evidence="1">Multi-pass membrane protein</topology>
    </subcellularLocation>
</comment>
<evidence type="ECO:0000256" key="1">
    <source>
        <dbReference type="ARBA" id="ARBA00004651"/>
    </source>
</evidence>
<feature type="transmembrane region" description="Helical" evidence="8">
    <location>
        <begin position="202"/>
        <end position="220"/>
    </location>
</feature>
<feature type="transmembrane region" description="Helical" evidence="8">
    <location>
        <begin position="398"/>
        <end position="424"/>
    </location>
</feature>
<organism evidence="9 10">
    <name type="scientific">Pedobacter gandavensis</name>
    <dbReference type="NCBI Taxonomy" id="2679963"/>
    <lineage>
        <taxon>Bacteria</taxon>
        <taxon>Pseudomonadati</taxon>
        <taxon>Bacteroidota</taxon>
        <taxon>Sphingobacteriia</taxon>
        <taxon>Sphingobacteriales</taxon>
        <taxon>Sphingobacteriaceae</taxon>
        <taxon>Pedobacter</taxon>
    </lineage>
</organism>